<dbReference type="EMBL" id="PFBY01000038">
    <property type="protein sequence ID" value="PIR76196.1"/>
    <property type="molecule type" value="Genomic_DNA"/>
</dbReference>
<organism evidence="2 3">
    <name type="scientific">Candidatus Magasanikbacteria bacterium CG10_big_fil_rev_8_21_14_0_10_42_10</name>
    <dbReference type="NCBI Taxonomy" id="1974649"/>
    <lineage>
        <taxon>Bacteria</taxon>
        <taxon>Candidatus Magasanikiibacteriota</taxon>
    </lineage>
</organism>
<evidence type="ECO:0000313" key="2">
    <source>
        <dbReference type="EMBL" id="PIR76196.1"/>
    </source>
</evidence>
<evidence type="ECO:0000256" key="1">
    <source>
        <dbReference type="SAM" id="Phobius"/>
    </source>
</evidence>
<dbReference type="AlphaFoldDB" id="A0A2H0TXE0"/>
<name>A0A2H0TXE0_9BACT</name>
<protein>
    <submittedName>
        <fullName evidence="2">Uncharacterized protein</fullName>
    </submittedName>
</protein>
<dbReference type="Proteomes" id="UP000231530">
    <property type="component" value="Unassembled WGS sequence"/>
</dbReference>
<reference evidence="3" key="1">
    <citation type="submission" date="2017-09" db="EMBL/GenBank/DDBJ databases">
        <title>Depth-based differentiation of microbial function through sediment-hosted aquifers and enrichment of novel symbionts in the deep terrestrial subsurface.</title>
        <authorList>
            <person name="Probst A.J."/>
            <person name="Ladd B."/>
            <person name="Jarett J.K."/>
            <person name="Geller-Mcgrath D.E."/>
            <person name="Sieber C.M.K."/>
            <person name="Emerson J.B."/>
            <person name="Anantharaman K."/>
            <person name="Thomas B.C."/>
            <person name="Malmstrom R."/>
            <person name="Stieglmeier M."/>
            <person name="Klingl A."/>
            <person name="Woyke T."/>
            <person name="Ryan C.M."/>
            <person name="Banfield J.F."/>
        </authorList>
    </citation>
    <scope>NUCLEOTIDE SEQUENCE [LARGE SCALE GENOMIC DNA]</scope>
</reference>
<sequence>MEKNTSRKSFMHRQPVWLFLVEFLLLVLFGVIWWRVSVGEPKHSSEDVVMSIPKDVQVKENVNNQIVTDNARNYVVAIPKNWKVTGVNDTVILDGMKNSVAGTSGVSGEGCRVVITPTNIQNLDEYFSKACSQDTDCESYQIKSLGENINSVVLTGSFMGSGSMEYYLKSNTNQGLDRLTMECSDSKTEDLYRTEILSSFARIK</sequence>
<proteinExistence type="predicted"/>
<keyword evidence="1" id="KW-1133">Transmembrane helix</keyword>
<gene>
    <name evidence="2" type="ORF">COU32_03510</name>
</gene>
<evidence type="ECO:0000313" key="3">
    <source>
        <dbReference type="Proteomes" id="UP000231530"/>
    </source>
</evidence>
<keyword evidence="1" id="KW-0472">Membrane</keyword>
<accession>A0A2H0TXE0</accession>
<comment type="caution">
    <text evidence="2">The sequence shown here is derived from an EMBL/GenBank/DDBJ whole genome shotgun (WGS) entry which is preliminary data.</text>
</comment>
<keyword evidence="1" id="KW-0812">Transmembrane</keyword>
<feature type="transmembrane region" description="Helical" evidence="1">
    <location>
        <begin position="16"/>
        <end position="36"/>
    </location>
</feature>